<gene>
    <name evidence="2" type="ORF">FEQUK3_LOCUS7676</name>
</gene>
<organism evidence="2 3">
    <name type="scientific">Fusarium equiseti</name>
    <name type="common">Fusarium scirpi</name>
    <dbReference type="NCBI Taxonomy" id="61235"/>
    <lineage>
        <taxon>Eukaryota</taxon>
        <taxon>Fungi</taxon>
        <taxon>Dikarya</taxon>
        <taxon>Ascomycota</taxon>
        <taxon>Pezizomycotina</taxon>
        <taxon>Sordariomycetes</taxon>
        <taxon>Hypocreomycetidae</taxon>
        <taxon>Hypocreales</taxon>
        <taxon>Nectriaceae</taxon>
        <taxon>Fusarium</taxon>
        <taxon>Fusarium incarnatum-equiseti species complex</taxon>
    </lineage>
</organism>
<dbReference type="AlphaFoldDB" id="A0A8J2IQN1"/>
<dbReference type="PANTHER" id="PTHR24148:SF64">
    <property type="entry name" value="HETEROKARYON INCOMPATIBILITY DOMAIN-CONTAINING PROTEIN"/>
    <property type="match status" value="1"/>
</dbReference>
<comment type="caution">
    <text evidence="2">The sequence shown here is derived from an EMBL/GenBank/DDBJ whole genome shotgun (WGS) entry which is preliminary data.</text>
</comment>
<dbReference type="InterPro" id="IPR010730">
    <property type="entry name" value="HET"/>
</dbReference>
<dbReference type="EMBL" id="CAJSTJ010000145">
    <property type="protein sequence ID" value="CAG7561960.1"/>
    <property type="molecule type" value="Genomic_DNA"/>
</dbReference>
<reference evidence="2" key="1">
    <citation type="submission" date="2021-05" db="EMBL/GenBank/DDBJ databases">
        <authorList>
            <person name="Khan N."/>
        </authorList>
    </citation>
    <scope>NUCLEOTIDE SEQUENCE</scope>
</reference>
<dbReference type="Proteomes" id="UP000693738">
    <property type="component" value="Unassembled WGS sequence"/>
</dbReference>
<feature type="domain" description="Heterokaryon incompatibility" evidence="1">
    <location>
        <begin position="49"/>
        <end position="232"/>
    </location>
</feature>
<dbReference type="InterPro" id="IPR052895">
    <property type="entry name" value="HetReg/Transcr_Mod"/>
</dbReference>
<proteinExistence type="predicted"/>
<protein>
    <recommendedName>
        <fullName evidence="1">Heterokaryon incompatibility domain-containing protein</fullName>
    </recommendedName>
</protein>
<name>A0A8J2IQN1_FUSEQ</name>
<dbReference type="Pfam" id="PF06985">
    <property type="entry name" value="HET"/>
    <property type="match status" value="1"/>
</dbReference>
<accession>A0A8J2IQN1</accession>
<evidence type="ECO:0000313" key="3">
    <source>
        <dbReference type="Proteomes" id="UP000693738"/>
    </source>
</evidence>
<dbReference type="PANTHER" id="PTHR24148">
    <property type="entry name" value="ANKYRIN REPEAT DOMAIN-CONTAINING PROTEIN 39 HOMOLOG-RELATED"/>
    <property type="match status" value="1"/>
</dbReference>
<sequence length="685" mass="77280">MNDPGRSRYPEIYRPLAPGFTRVFELEPGEVSDPIVGRLVPQAINGEQYEALSYVWGNQQKHREIIINRVTLSVTENLHGARTAFRHRPLFSSGDGSHPGLGPARRQVRRLWADAVCINQGAMPERISQVEQMACIYASARRVLAWLGWEDGEEGRQHTRDAIRFIHSFMKDPVTGLRDARILYHDLGGPARHLAVFLETYRCQFEEQTRKWEAVKFFFEIEYFHRTWIVQELGLARETIMYTALKPTGGAEGDKHTGSKEVAKGIDGDLVLDSIDWPLVGEFVKFLDYSGASLVAQLGLLSWVAHHILMVWEMREDGTPNCDFLTGLHWTRILRVTDARDRVYGLLGHPMSVINGDLVIKPNYTHTRGVIYTKLAASFIQKTKNLYVVSLVDHEDDQSVEAREWDPQDESKLPSWVPDWHSINRTTPLDYPIAAAHIEDAEIRIEGETEGAEGTPMPHLLTRGSVVDEISAVSRRMETTDFPVTHLARERAKENPFWLDRVWELVFPADDPAERDALAVLETLSLALPLGTREKDQLVSKAGSNQTLEEYHRSFAAYVLEYHELWCRASQASVTDNNNNSYLPARSLFDSLPAGVQAELRRRAEGATSEGFIECITWPCMCRVVYRTMSGCVGIDQGTTTAMGTDAAPSISCVHIDPTIMPARMKSGVVDGREFGEKVVHFRIV</sequence>
<evidence type="ECO:0000313" key="2">
    <source>
        <dbReference type="EMBL" id="CAG7561960.1"/>
    </source>
</evidence>
<evidence type="ECO:0000259" key="1">
    <source>
        <dbReference type="Pfam" id="PF06985"/>
    </source>
</evidence>